<dbReference type="InterPro" id="IPR023145">
    <property type="entry name" value="YfbU_helix-hairpin_sf"/>
</dbReference>
<sequence>MNISNAERLILSNQYEILAKLNPEKAAFYQRASTIIERGYCLQLLELEKHFGHLDQATCQEVIDTLELHHALAISWGNLEAAEQAEIAASRLEFNGYSRSQERELADYVCFLLEVDKRFPELKCPCDELSSDIAMRGKYQRMLVEWHQCPRQYKLSIQEIRKVLAA</sequence>
<evidence type="ECO:0008006" key="3">
    <source>
        <dbReference type="Google" id="ProtNLM"/>
    </source>
</evidence>
<dbReference type="SUPFAM" id="SSF116960">
    <property type="entry name" value="YfbU-like"/>
    <property type="match status" value="1"/>
</dbReference>
<name>A0A175VE75_AEREN</name>
<gene>
    <name evidence="1" type="ORF">LCR_01400</name>
</gene>
<dbReference type="AlphaFoldDB" id="A0A175VE75"/>
<dbReference type="NCBIfam" id="NF003936">
    <property type="entry name" value="PRK05445.1"/>
    <property type="match status" value="1"/>
</dbReference>
<dbReference type="RefSeq" id="WP_026455879.1">
    <property type="nucleotide sequence ID" value="NZ_JMGO02000013.1"/>
</dbReference>
<comment type="caution">
    <text evidence="1">The sequence shown here is derived from an EMBL/GenBank/DDBJ whole genome shotgun (WGS) entry which is preliminary data.</text>
</comment>
<dbReference type="Gene3D" id="1.10.287.680">
    <property type="entry name" value="Helix hairpin bin"/>
    <property type="match status" value="1"/>
</dbReference>
<dbReference type="Pfam" id="PF03887">
    <property type="entry name" value="YfbU"/>
    <property type="match status" value="1"/>
</dbReference>
<reference evidence="1 2" key="1">
    <citation type="submission" date="2016-02" db="EMBL/GenBank/DDBJ databases">
        <title>Draft genome sequence of Aeromonas trota strain 1999lcr isolated from cerebrospinal fluid (CSF).</title>
        <authorList>
            <person name="Dallagassa C.B."/>
            <person name="Prediger K.C."/>
            <person name="Weiss V.A."/>
            <person name="Assis F.E."/>
            <person name="Baura V."/>
            <person name="Cruz L.M."/>
            <person name="Souza E.M."/>
            <person name="Pedrosa F.O."/>
            <person name="Fadel-Picheth C.M."/>
        </authorList>
    </citation>
    <scope>NUCLEOTIDE SEQUENCE [LARGE SCALE GENOMIC DNA]</scope>
    <source>
        <strain evidence="1 2">1999lcr</strain>
    </source>
</reference>
<proteinExistence type="predicted"/>
<dbReference type="InterPro" id="IPR023146">
    <property type="entry name" value="YfbU_alpha-helical_sf"/>
</dbReference>
<protein>
    <recommendedName>
        <fullName evidence="3">YfbU family protein</fullName>
    </recommendedName>
</protein>
<accession>A0A175VE75</accession>
<dbReference type="InterPro" id="IPR005587">
    <property type="entry name" value="UPF0304_YfbU"/>
</dbReference>
<evidence type="ECO:0000313" key="2">
    <source>
        <dbReference type="Proteomes" id="UP000078435"/>
    </source>
</evidence>
<organism evidence="1 2">
    <name type="scientific">Aeromonas enteropelogenes</name>
    <name type="common">Aeromonas trota</name>
    <dbReference type="NCBI Taxonomy" id="29489"/>
    <lineage>
        <taxon>Bacteria</taxon>
        <taxon>Pseudomonadati</taxon>
        <taxon>Pseudomonadota</taxon>
        <taxon>Gammaproteobacteria</taxon>
        <taxon>Aeromonadales</taxon>
        <taxon>Aeromonadaceae</taxon>
        <taxon>Aeromonas</taxon>
    </lineage>
</organism>
<dbReference type="Proteomes" id="UP000078435">
    <property type="component" value="Unassembled WGS sequence"/>
</dbReference>
<evidence type="ECO:0000313" key="1">
    <source>
        <dbReference type="EMBL" id="KXU78965.1"/>
    </source>
</evidence>
<dbReference type="EMBL" id="JMGO02000013">
    <property type="protein sequence ID" value="KXU78965.1"/>
    <property type="molecule type" value="Genomic_DNA"/>
</dbReference>
<dbReference type="OrthoDB" id="5589463at2"/>
<dbReference type="Gene3D" id="1.10.3190.10">
    <property type="entry name" value="yfbu gene product, domain 2"/>
    <property type="match status" value="1"/>
</dbReference>
<dbReference type="STRING" id="29489.VL01_19725"/>